<protein>
    <recommendedName>
        <fullName evidence="4">Transposase Tc1-like domain-containing protein</fullName>
    </recommendedName>
</protein>
<organism evidence="2 3">
    <name type="scientific">Trichonephila clavipes</name>
    <name type="common">Golden silk orbweaver</name>
    <name type="synonym">Nephila clavipes</name>
    <dbReference type="NCBI Taxonomy" id="2585209"/>
    <lineage>
        <taxon>Eukaryota</taxon>
        <taxon>Metazoa</taxon>
        <taxon>Ecdysozoa</taxon>
        <taxon>Arthropoda</taxon>
        <taxon>Chelicerata</taxon>
        <taxon>Arachnida</taxon>
        <taxon>Araneae</taxon>
        <taxon>Araneomorphae</taxon>
        <taxon>Entelegynae</taxon>
        <taxon>Araneoidea</taxon>
        <taxon>Nephilidae</taxon>
        <taxon>Trichonephila</taxon>
    </lineage>
</organism>
<proteinExistence type="predicted"/>
<dbReference type="GO" id="GO:0005634">
    <property type="term" value="C:nucleus"/>
    <property type="evidence" value="ECO:0007669"/>
    <property type="project" value="UniProtKB-SubCell"/>
</dbReference>
<evidence type="ECO:0000256" key="1">
    <source>
        <dbReference type="ARBA" id="ARBA00004123"/>
    </source>
</evidence>
<dbReference type="Proteomes" id="UP000887159">
    <property type="component" value="Unassembled WGS sequence"/>
</dbReference>
<keyword evidence="3" id="KW-1185">Reference proteome</keyword>
<evidence type="ECO:0008006" key="4">
    <source>
        <dbReference type="Google" id="ProtNLM"/>
    </source>
</evidence>
<name>A0A8X6VMZ6_TRICX</name>
<dbReference type="EMBL" id="BMAU01021327">
    <property type="protein sequence ID" value="GFY14273.1"/>
    <property type="molecule type" value="Genomic_DNA"/>
</dbReference>
<comment type="subcellular location">
    <subcellularLocation>
        <location evidence="1">Nucleus</location>
    </subcellularLocation>
</comment>
<dbReference type="InterPro" id="IPR009057">
    <property type="entry name" value="Homeodomain-like_sf"/>
</dbReference>
<comment type="caution">
    <text evidence="2">The sequence shown here is derived from an EMBL/GenBank/DDBJ whole genome shotgun (WGS) entry which is preliminary data.</text>
</comment>
<dbReference type="PANTHER" id="PTHR46068">
    <property type="entry name" value="PROTEIN CBG27172"/>
    <property type="match status" value="1"/>
</dbReference>
<dbReference type="PANTHER" id="PTHR46068:SF1">
    <property type="entry name" value="TRANSPOSASE IS30-LIKE HTH DOMAIN-CONTAINING PROTEIN"/>
    <property type="match status" value="1"/>
</dbReference>
<evidence type="ECO:0000313" key="2">
    <source>
        <dbReference type="EMBL" id="GFY14273.1"/>
    </source>
</evidence>
<gene>
    <name evidence="2" type="primary">AVEN_135796_1</name>
    <name evidence="2" type="ORF">TNCV_3614611</name>
</gene>
<reference evidence="2" key="1">
    <citation type="submission" date="2020-08" db="EMBL/GenBank/DDBJ databases">
        <title>Multicomponent nature underlies the extraordinary mechanical properties of spider dragline silk.</title>
        <authorList>
            <person name="Kono N."/>
            <person name="Nakamura H."/>
            <person name="Mori M."/>
            <person name="Yoshida Y."/>
            <person name="Ohtoshi R."/>
            <person name="Malay A.D."/>
            <person name="Moran D.A.P."/>
            <person name="Tomita M."/>
            <person name="Numata K."/>
            <person name="Arakawa K."/>
        </authorList>
    </citation>
    <scope>NUCLEOTIDE SEQUENCE</scope>
</reference>
<evidence type="ECO:0000313" key="3">
    <source>
        <dbReference type="Proteomes" id="UP000887159"/>
    </source>
</evidence>
<dbReference type="SUPFAM" id="SSF46689">
    <property type="entry name" value="Homeodomain-like"/>
    <property type="match status" value="1"/>
</dbReference>
<sequence length="175" mass="19828">MGTAIPDVIQLGAFVWFEKTQGPVVIDGAGCFWTAANKEKKVCYFRVVSARKTTVRLLNVPRQTVSDTICRFKEFGNDGRRPGIGQKRTINTSKNRKAIEKRVQRNPRVSMRQITRGMGISDRSVRQIAKMKLGLKPYKLRKVQLLTEKKTRAAPKIPKTFETGRKSALGKIPFH</sequence>
<accession>A0A8X6VMZ6</accession>
<dbReference type="AlphaFoldDB" id="A0A8X6VMZ6"/>